<dbReference type="InterPro" id="IPR009003">
    <property type="entry name" value="Peptidase_S1_PA"/>
</dbReference>
<reference evidence="3" key="1">
    <citation type="journal article" date="2023" name="Front. Mar. Sci.">
        <title>A new Merluccius polli reference genome to investigate the effects of global change in West African waters.</title>
        <authorList>
            <person name="Mateo J.L."/>
            <person name="Blanco-Fernandez C."/>
            <person name="Garcia-Vazquez E."/>
            <person name="Machado-Schiaffino G."/>
        </authorList>
    </citation>
    <scope>NUCLEOTIDE SEQUENCE</scope>
    <source>
        <strain evidence="3">C29</strain>
        <tissue evidence="3">Fin</tissue>
    </source>
</reference>
<proteinExistence type="predicted"/>
<comment type="caution">
    <text evidence="3">The sequence shown here is derived from an EMBL/GenBank/DDBJ whole genome shotgun (WGS) entry which is preliminary data.</text>
</comment>
<evidence type="ECO:0000256" key="1">
    <source>
        <dbReference type="ARBA" id="ARBA00023157"/>
    </source>
</evidence>
<dbReference type="InterPro" id="IPR043504">
    <property type="entry name" value="Peptidase_S1_PA_chymotrypsin"/>
</dbReference>
<keyword evidence="4" id="KW-1185">Reference proteome</keyword>
<dbReference type="Gene3D" id="2.40.10.10">
    <property type="entry name" value="Trypsin-like serine proteases"/>
    <property type="match status" value="1"/>
</dbReference>
<dbReference type="Proteomes" id="UP001174136">
    <property type="component" value="Unassembled WGS sequence"/>
</dbReference>
<dbReference type="PROSITE" id="PS50240">
    <property type="entry name" value="TRYPSIN_DOM"/>
    <property type="match status" value="1"/>
</dbReference>
<dbReference type="GO" id="GO:0004252">
    <property type="term" value="F:serine-type endopeptidase activity"/>
    <property type="evidence" value="ECO:0007669"/>
    <property type="project" value="InterPro"/>
</dbReference>
<gene>
    <name evidence="3" type="primary">CTRB_3</name>
    <name evidence="3" type="ORF">N1851_024853</name>
</gene>
<sequence>MDRKMFIFVFVYTDKFLLCTPDPPPDPSAEVSPHSLHQARVTLVNLTSCRSSWGEGLIRDSHLCAHPAAAVSCVGDAGAPLVCQKHGLYFLFGVVTWGSMHCDLNKPAVFSSIADVQLWITDTINDL</sequence>
<evidence type="ECO:0000313" key="4">
    <source>
        <dbReference type="Proteomes" id="UP001174136"/>
    </source>
</evidence>
<name>A0AA47MEG2_MERPO</name>
<evidence type="ECO:0000259" key="2">
    <source>
        <dbReference type="PROSITE" id="PS50240"/>
    </source>
</evidence>
<dbReference type="AlphaFoldDB" id="A0AA47MEG2"/>
<evidence type="ECO:0000313" key="3">
    <source>
        <dbReference type="EMBL" id="KAK0138609.1"/>
    </source>
</evidence>
<dbReference type="EMBL" id="JAOPHQ010004592">
    <property type="protein sequence ID" value="KAK0138609.1"/>
    <property type="molecule type" value="Genomic_DNA"/>
</dbReference>
<dbReference type="SUPFAM" id="SSF50494">
    <property type="entry name" value="Trypsin-like serine proteases"/>
    <property type="match status" value="1"/>
</dbReference>
<dbReference type="PANTHER" id="PTHR24250">
    <property type="entry name" value="CHYMOTRYPSIN-RELATED"/>
    <property type="match status" value="1"/>
</dbReference>
<dbReference type="InterPro" id="IPR001254">
    <property type="entry name" value="Trypsin_dom"/>
</dbReference>
<keyword evidence="1" id="KW-1015">Disulfide bond</keyword>
<protein>
    <submittedName>
        <fullName evidence="3">Chymotrypsin B</fullName>
    </submittedName>
</protein>
<dbReference type="Pfam" id="PF00089">
    <property type="entry name" value="Trypsin"/>
    <property type="match status" value="1"/>
</dbReference>
<dbReference type="PANTHER" id="PTHR24250:SF66">
    <property type="entry name" value="CHYMOTRYPSIN-LIKE PROTEASE CTRL-1"/>
    <property type="match status" value="1"/>
</dbReference>
<organism evidence="3 4">
    <name type="scientific">Merluccius polli</name>
    <name type="common">Benguela hake</name>
    <name type="synonym">Merluccius cadenati</name>
    <dbReference type="NCBI Taxonomy" id="89951"/>
    <lineage>
        <taxon>Eukaryota</taxon>
        <taxon>Metazoa</taxon>
        <taxon>Chordata</taxon>
        <taxon>Craniata</taxon>
        <taxon>Vertebrata</taxon>
        <taxon>Euteleostomi</taxon>
        <taxon>Actinopterygii</taxon>
        <taxon>Neopterygii</taxon>
        <taxon>Teleostei</taxon>
        <taxon>Neoteleostei</taxon>
        <taxon>Acanthomorphata</taxon>
        <taxon>Zeiogadaria</taxon>
        <taxon>Gadariae</taxon>
        <taxon>Gadiformes</taxon>
        <taxon>Gadoidei</taxon>
        <taxon>Merlucciidae</taxon>
        <taxon>Merluccius</taxon>
    </lineage>
</organism>
<feature type="domain" description="Peptidase S1" evidence="2">
    <location>
        <begin position="33"/>
        <end position="125"/>
    </location>
</feature>
<accession>A0AA47MEG2</accession>
<dbReference type="GO" id="GO:0006508">
    <property type="term" value="P:proteolysis"/>
    <property type="evidence" value="ECO:0007669"/>
    <property type="project" value="InterPro"/>
</dbReference>